<dbReference type="Proteomes" id="UP001056120">
    <property type="component" value="Linkage Group LG09"/>
</dbReference>
<evidence type="ECO:0000313" key="1">
    <source>
        <dbReference type="EMBL" id="KAI3805402.1"/>
    </source>
</evidence>
<gene>
    <name evidence="1" type="ORF">L1987_27751</name>
</gene>
<reference evidence="1 2" key="2">
    <citation type="journal article" date="2022" name="Mol. Ecol. Resour.">
        <title>The genomes of chicory, endive, great burdock and yacon provide insights into Asteraceae paleo-polyploidization history and plant inulin production.</title>
        <authorList>
            <person name="Fan W."/>
            <person name="Wang S."/>
            <person name="Wang H."/>
            <person name="Wang A."/>
            <person name="Jiang F."/>
            <person name="Liu H."/>
            <person name="Zhao H."/>
            <person name="Xu D."/>
            <person name="Zhang Y."/>
        </authorList>
    </citation>
    <scope>NUCLEOTIDE SEQUENCE [LARGE SCALE GENOMIC DNA]</scope>
    <source>
        <strain evidence="2">cv. Yunnan</strain>
        <tissue evidence="1">Leaves</tissue>
    </source>
</reference>
<dbReference type="EMBL" id="CM042026">
    <property type="protein sequence ID" value="KAI3805402.1"/>
    <property type="molecule type" value="Genomic_DNA"/>
</dbReference>
<keyword evidence="2" id="KW-1185">Reference proteome</keyword>
<name>A0ACB9IBE9_9ASTR</name>
<organism evidence="1 2">
    <name type="scientific">Smallanthus sonchifolius</name>
    <dbReference type="NCBI Taxonomy" id="185202"/>
    <lineage>
        <taxon>Eukaryota</taxon>
        <taxon>Viridiplantae</taxon>
        <taxon>Streptophyta</taxon>
        <taxon>Embryophyta</taxon>
        <taxon>Tracheophyta</taxon>
        <taxon>Spermatophyta</taxon>
        <taxon>Magnoliopsida</taxon>
        <taxon>eudicotyledons</taxon>
        <taxon>Gunneridae</taxon>
        <taxon>Pentapetalae</taxon>
        <taxon>asterids</taxon>
        <taxon>campanulids</taxon>
        <taxon>Asterales</taxon>
        <taxon>Asteraceae</taxon>
        <taxon>Asteroideae</taxon>
        <taxon>Heliantheae alliance</taxon>
        <taxon>Millerieae</taxon>
        <taxon>Smallanthus</taxon>
    </lineage>
</organism>
<reference evidence="2" key="1">
    <citation type="journal article" date="2022" name="Mol. Ecol. Resour.">
        <title>The genomes of chicory, endive, great burdock and yacon provide insights into Asteraceae palaeo-polyploidization history and plant inulin production.</title>
        <authorList>
            <person name="Fan W."/>
            <person name="Wang S."/>
            <person name="Wang H."/>
            <person name="Wang A."/>
            <person name="Jiang F."/>
            <person name="Liu H."/>
            <person name="Zhao H."/>
            <person name="Xu D."/>
            <person name="Zhang Y."/>
        </authorList>
    </citation>
    <scope>NUCLEOTIDE SEQUENCE [LARGE SCALE GENOMIC DNA]</scope>
    <source>
        <strain evidence="2">cv. Yunnan</strain>
    </source>
</reference>
<proteinExistence type="predicted"/>
<protein>
    <submittedName>
        <fullName evidence="1">Uncharacterized protein</fullName>
    </submittedName>
</protein>
<evidence type="ECO:0000313" key="2">
    <source>
        <dbReference type="Proteomes" id="UP001056120"/>
    </source>
</evidence>
<accession>A0ACB9IBE9</accession>
<comment type="caution">
    <text evidence="1">The sequence shown here is derived from an EMBL/GenBank/DDBJ whole genome shotgun (WGS) entry which is preliminary data.</text>
</comment>
<sequence length="126" mass="14049">METNFSTSITVYQEVNAFRNPKRYKIEVELGVNFNSESETDKIGKAVSSLVGVESVSTRKEIGRLFVVCINPQVVATCIREFEKMVQCVSLPAYYWSYGVVGYGKAIYIATNMSDGNLLNVNNSLD</sequence>